<gene>
    <name evidence="2" type="ORF">FIBRA_07492</name>
</gene>
<keyword evidence="3" id="KW-1185">Reference proteome</keyword>
<accession>J4GV30</accession>
<dbReference type="EMBL" id="HE797184">
    <property type="protein sequence ID" value="CCM05280.1"/>
    <property type="molecule type" value="Genomic_DNA"/>
</dbReference>
<reference evidence="2 3" key="1">
    <citation type="journal article" date="2012" name="Appl. Environ. Microbiol.">
        <title>Short-read sequencing for genomic analysis of the brown rot fungus Fibroporia radiculosa.</title>
        <authorList>
            <person name="Tang J.D."/>
            <person name="Perkins A.D."/>
            <person name="Sonstegard T.S."/>
            <person name="Schroeder S.G."/>
            <person name="Burgess S.C."/>
            <person name="Diehl S.V."/>
        </authorList>
    </citation>
    <scope>NUCLEOTIDE SEQUENCE [LARGE SCALE GENOMIC DNA]</scope>
    <source>
        <strain evidence="2 3">TFFH 294</strain>
    </source>
</reference>
<evidence type="ECO:0000313" key="3">
    <source>
        <dbReference type="Proteomes" id="UP000006352"/>
    </source>
</evidence>
<protein>
    <recommendedName>
        <fullName evidence="1">C2H2-type domain-containing protein</fullName>
    </recommendedName>
</protein>
<organism evidence="2 3">
    <name type="scientific">Fibroporia radiculosa</name>
    <dbReference type="NCBI Taxonomy" id="599839"/>
    <lineage>
        <taxon>Eukaryota</taxon>
        <taxon>Fungi</taxon>
        <taxon>Dikarya</taxon>
        <taxon>Basidiomycota</taxon>
        <taxon>Agaricomycotina</taxon>
        <taxon>Agaricomycetes</taxon>
        <taxon>Polyporales</taxon>
        <taxon>Fibroporiaceae</taxon>
        <taxon>Fibroporia</taxon>
    </lineage>
</organism>
<dbReference type="OrthoDB" id="6077919at2759"/>
<dbReference type="InterPro" id="IPR013087">
    <property type="entry name" value="Znf_C2H2_type"/>
</dbReference>
<dbReference type="GeneID" id="24100191"/>
<proteinExistence type="predicted"/>
<dbReference type="STRING" id="599839.J4GV30"/>
<dbReference type="AlphaFoldDB" id="J4GV30"/>
<dbReference type="HOGENOM" id="CLU_1959611_0_0_1"/>
<dbReference type="Gene3D" id="3.30.160.60">
    <property type="entry name" value="Classic Zinc Finger"/>
    <property type="match status" value="1"/>
</dbReference>
<sequence length="135" mass="15305">MSRERINRLAVQYDTTNVITNPSRLIEGSGGYTLPERTVTTWATERSFNGTKYECFLCHREYRTLAALNQHLGSAAHDDDIYRCPRGWQGCGTEFRTLSGLCQHVEAERCGIRRFNDPMQSVITSMSSALRGLIL</sequence>
<name>J4GV30_9APHY</name>
<evidence type="ECO:0000313" key="2">
    <source>
        <dbReference type="EMBL" id="CCM05280.1"/>
    </source>
</evidence>
<feature type="domain" description="C2H2-type" evidence="1">
    <location>
        <begin position="55"/>
        <end position="77"/>
    </location>
</feature>
<dbReference type="Proteomes" id="UP000006352">
    <property type="component" value="Unassembled WGS sequence"/>
</dbReference>
<dbReference type="RefSeq" id="XP_012184563.1">
    <property type="nucleotide sequence ID" value="XM_012329173.1"/>
</dbReference>
<evidence type="ECO:0000259" key="1">
    <source>
        <dbReference type="PROSITE" id="PS00028"/>
    </source>
</evidence>
<dbReference type="PROSITE" id="PS00028">
    <property type="entry name" value="ZINC_FINGER_C2H2_1"/>
    <property type="match status" value="1"/>
</dbReference>
<dbReference type="InParanoid" id="J4GV30"/>